<gene>
    <name evidence="4" type="ORF">COX46_04980</name>
</gene>
<evidence type="ECO:0000256" key="1">
    <source>
        <dbReference type="ARBA" id="ARBA00004613"/>
    </source>
</evidence>
<sequence length="273" mass="31237">MTPQAVIPACFRQESSLRIIERERIYMSVLILAYHRINDWSSDTLVIPPERFRRQINFLKRRYQIVSLKDIIAAQKAGLAQKERLAAITFDDGYFDNYRYAYPILEESGCTATFFLTVSYIGTENLPQPLFSKEGSPPLKKGEEGGFKDRLLNWSEVAEMAKDGFTFGSHSLTHINLTAVPPSVAREEITKSRQILEEKTGRGVGFFCYPFGRHSPEIRQMVAEAGYQAALFTPAFISCFSFRKSLEPDLYSLKRVGIYHHTNLWQFRLKVGA</sequence>
<comment type="caution">
    <text evidence="4">The sequence shown here is derived from an EMBL/GenBank/DDBJ whole genome shotgun (WGS) entry which is preliminary data.</text>
</comment>
<protein>
    <recommendedName>
        <fullName evidence="3">NodB homology domain-containing protein</fullName>
    </recommendedName>
</protein>
<dbReference type="Proteomes" id="UP000230392">
    <property type="component" value="Unassembled WGS sequence"/>
</dbReference>
<dbReference type="CDD" id="cd10918">
    <property type="entry name" value="CE4_NodB_like_5s_6s"/>
    <property type="match status" value="1"/>
</dbReference>
<dbReference type="SUPFAM" id="SSF88713">
    <property type="entry name" value="Glycoside hydrolase/deacetylase"/>
    <property type="match status" value="1"/>
</dbReference>
<proteinExistence type="predicted"/>
<evidence type="ECO:0000313" key="4">
    <source>
        <dbReference type="EMBL" id="PIP15790.1"/>
    </source>
</evidence>
<dbReference type="InterPro" id="IPR002509">
    <property type="entry name" value="NODB_dom"/>
</dbReference>
<organism evidence="4 5">
    <name type="scientific">bacterium (Candidatus Ratteibacteria) CG23_combo_of_CG06-09_8_20_14_all_48_7</name>
    <dbReference type="NCBI Taxonomy" id="2014292"/>
    <lineage>
        <taxon>Bacteria</taxon>
        <taxon>Candidatus Ratteibacteria</taxon>
    </lineage>
</organism>
<dbReference type="PANTHER" id="PTHR34216">
    <property type="match status" value="1"/>
</dbReference>
<dbReference type="InterPro" id="IPR011330">
    <property type="entry name" value="Glyco_hydro/deAcase_b/a-brl"/>
</dbReference>
<dbReference type="AlphaFoldDB" id="A0A2G9Y9B8"/>
<evidence type="ECO:0000256" key="2">
    <source>
        <dbReference type="ARBA" id="ARBA00022729"/>
    </source>
</evidence>
<dbReference type="EMBL" id="PCRF01000244">
    <property type="protein sequence ID" value="PIP15790.1"/>
    <property type="molecule type" value="Genomic_DNA"/>
</dbReference>
<feature type="domain" description="NodB homology" evidence="3">
    <location>
        <begin position="84"/>
        <end position="273"/>
    </location>
</feature>
<dbReference type="PROSITE" id="PS51677">
    <property type="entry name" value="NODB"/>
    <property type="match status" value="1"/>
</dbReference>
<dbReference type="Gene3D" id="3.20.20.370">
    <property type="entry name" value="Glycoside hydrolase/deacetylase"/>
    <property type="match status" value="1"/>
</dbReference>
<dbReference type="PANTHER" id="PTHR34216:SF3">
    <property type="entry name" value="POLY-BETA-1,6-N-ACETYL-D-GLUCOSAMINE N-DEACETYLASE"/>
    <property type="match status" value="1"/>
</dbReference>
<evidence type="ECO:0000259" key="3">
    <source>
        <dbReference type="PROSITE" id="PS51677"/>
    </source>
</evidence>
<dbReference type="GO" id="GO:0016810">
    <property type="term" value="F:hydrolase activity, acting on carbon-nitrogen (but not peptide) bonds"/>
    <property type="evidence" value="ECO:0007669"/>
    <property type="project" value="InterPro"/>
</dbReference>
<dbReference type="Pfam" id="PF01522">
    <property type="entry name" value="Polysacc_deac_1"/>
    <property type="match status" value="1"/>
</dbReference>
<keyword evidence="2" id="KW-0732">Signal</keyword>
<accession>A0A2G9Y9B8</accession>
<dbReference type="InterPro" id="IPR051398">
    <property type="entry name" value="Polysacch_Deacetylase"/>
</dbReference>
<comment type="subcellular location">
    <subcellularLocation>
        <location evidence="1">Secreted</location>
    </subcellularLocation>
</comment>
<reference evidence="4 5" key="1">
    <citation type="submission" date="2017-09" db="EMBL/GenBank/DDBJ databases">
        <title>Depth-based differentiation of microbial function through sediment-hosted aquifers and enrichment of novel symbionts in the deep terrestrial subsurface.</title>
        <authorList>
            <person name="Probst A.J."/>
            <person name="Ladd B."/>
            <person name="Jarett J.K."/>
            <person name="Geller-Mcgrath D.E."/>
            <person name="Sieber C.M."/>
            <person name="Emerson J.B."/>
            <person name="Anantharaman K."/>
            <person name="Thomas B.C."/>
            <person name="Malmstrom R."/>
            <person name="Stieglmeier M."/>
            <person name="Klingl A."/>
            <person name="Woyke T."/>
            <person name="Ryan C.M."/>
            <person name="Banfield J.F."/>
        </authorList>
    </citation>
    <scope>NUCLEOTIDE SEQUENCE [LARGE SCALE GENOMIC DNA]</scope>
    <source>
        <strain evidence="4">CG23_combo_of_CG06-09_8_20_14_all_48_7</strain>
    </source>
</reference>
<name>A0A2G9Y9B8_9BACT</name>
<dbReference type="GO" id="GO:0005975">
    <property type="term" value="P:carbohydrate metabolic process"/>
    <property type="evidence" value="ECO:0007669"/>
    <property type="project" value="InterPro"/>
</dbReference>
<dbReference type="GO" id="GO:0005576">
    <property type="term" value="C:extracellular region"/>
    <property type="evidence" value="ECO:0007669"/>
    <property type="project" value="UniProtKB-SubCell"/>
</dbReference>
<evidence type="ECO:0000313" key="5">
    <source>
        <dbReference type="Proteomes" id="UP000230392"/>
    </source>
</evidence>